<dbReference type="Gene3D" id="3.90.79.10">
    <property type="entry name" value="Nucleoside Triphosphate Pyrophosphohydrolase"/>
    <property type="match status" value="1"/>
</dbReference>
<keyword evidence="4" id="KW-1185">Reference proteome</keyword>
<gene>
    <name evidence="3" type="ORF">FQ377_12980</name>
</gene>
<comment type="caution">
    <text evidence="3">The sequence shown here is derived from an EMBL/GenBank/DDBJ whole genome shotgun (WGS) entry which is preliminary data.</text>
</comment>
<organism evidence="3 4">
    <name type="scientific">Arthrobacter echini</name>
    <dbReference type="NCBI Taxonomy" id="1529066"/>
    <lineage>
        <taxon>Bacteria</taxon>
        <taxon>Bacillati</taxon>
        <taxon>Actinomycetota</taxon>
        <taxon>Actinomycetes</taxon>
        <taxon>Micrococcales</taxon>
        <taxon>Micrococcaceae</taxon>
        <taxon>Arthrobacter</taxon>
    </lineage>
</organism>
<dbReference type="InterPro" id="IPR015797">
    <property type="entry name" value="NUDIX_hydrolase-like_dom_sf"/>
</dbReference>
<protein>
    <submittedName>
        <fullName evidence="3">NUDIX domain-containing protein</fullName>
    </submittedName>
</protein>
<reference evidence="3 4" key="1">
    <citation type="submission" date="2019-08" db="EMBL/GenBank/DDBJ databases">
        <title>Genone of Arthrobacter echini P9.</title>
        <authorList>
            <person name="Bowman J.P."/>
        </authorList>
    </citation>
    <scope>NUCLEOTIDE SEQUENCE [LARGE SCALE GENOMIC DNA]</scope>
    <source>
        <strain evidence="3 4">P9</strain>
    </source>
</reference>
<dbReference type="Proteomes" id="UP000323410">
    <property type="component" value="Unassembled WGS sequence"/>
</dbReference>
<dbReference type="GO" id="GO:0016787">
    <property type="term" value="F:hydrolase activity"/>
    <property type="evidence" value="ECO:0007669"/>
    <property type="project" value="UniProtKB-KW"/>
</dbReference>
<dbReference type="InterPro" id="IPR020084">
    <property type="entry name" value="NUDIX_hydrolase_CS"/>
</dbReference>
<name>A0A5D0XLY7_9MICC</name>
<dbReference type="InterPro" id="IPR000086">
    <property type="entry name" value="NUDIX_hydrolase_dom"/>
</dbReference>
<proteinExistence type="predicted"/>
<dbReference type="EMBL" id="VSLD01000007">
    <property type="protein sequence ID" value="TYC97574.1"/>
    <property type="molecule type" value="Genomic_DNA"/>
</dbReference>
<dbReference type="PROSITE" id="PS00893">
    <property type="entry name" value="NUDIX_BOX"/>
    <property type="match status" value="1"/>
</dbReference>
<feature type="domain" description="Nudix hydrolase" evidence="2">
    <location>
        <begin position="4"/>
        <end position="74"/>
    </location>
</feature>
<evidence type="ECO:0000256" key="1">
    <source>
        <dbReference type="ARBA" id="ARBA00022801"/>
    </source>
</evidence>
<dbReference type="OrthoDB" id="177518at2"/>
<evidence type="ECO:0000259" key="2">
    <source>
        <dbReference type="Pfam" id="PF00293"/>
    </source>
</evidence>
<keyword evidence="1" id="KW-0378">Hydrolase</keyword>
<dbReference type="SUPFAM" id="SSF55811">
    <property type="entry name" value="Nudix"/>
    <property type="match status" value="1"/>
</dbReference>
<evidence type="ECO:0000313" key="4">
    <source>
        <dbReference type="Proteomes" id="UP000323410"/>
    </source>
</evidence>
<dbReference type="AlphaFoldDB" id="A0A5D0XLY7"/>
<dbReference type="Pfam" id="PF00293">
    <property type="entry name" value="NUDIX"/>
    <property type="match status" value="1"/>
</dbReference>
<sequence length="170" mass="18692">MQKVVGYVVHDDQLLVFTHDDVALAIAGVQVPAGTLEAGESPAEAVVREVLEETGRRTFVVRDLGVERYDAWPAKDEVHERRFFQLELIDELTLDRWSAGEDHPSDGGAPQRWICQANPQTLPHPPLRAGSFCGLGGGCGHRADRRRQLRLLPRLSATGMIVVQAAPTPL</sequence>
<evidence type="ECO:0000313" key="3">
    <source>
        <dbReference type="EMBL" id="TYC97574.1"/>
    </source>
</evidence>
<accession>A0A5D0XLY7</accession>